<dbReference type="InterPro" id="IPR008978">
    <property type="entry name" value="HSP20-like_chaperone"/>
</dbReference>
<dbReference type="InterPro" id="IPR027417">
    <property type="entry name" value="P-loop_NTPase"/>
</dbReference>
<gene>
    <name evidence="4" type="ORF">N803_06990</name>
</gene>
<sequence length="408" mass="43421">MSPSAEPRVVLVTGKGGVGKTTTAAALAVEAARGGRRTLVMSTDVAHSLGDALGVELRTSSSWEQTMAVEDRLHAQAVGARTSVAADWGTLRDYLLTVLDSIGVDPVVAEEFTALPGADEISALLTLGHHATSGDWDVIVVDCAPTAETLRLLALPEVLGWHLDRLMPVQRRLLTAMRPAAAAAAGLPLPGPEVVDVITMWREHMAEVRTMLTSEHASVRIVLTPENVVIAEARRILTSLSLHGYAVDAVVVNRVIPVDEDPWRAAWNAAQASGLRTITESFHGIPVLTAPYLAGEPTGPDALADLAAQTDSLDGEAPALDAPVPPRGLHVEADGDDFVLVLPLPLARSGDVDLARRADDLVVDVSGVRRVIALPSVLRRCIVKNAGVRSGELRVRFVRDEEVWPRGR</sequence>
<dbReference type="InterPro" id="IPR025723">
    <property type="entry name" value="ArsA/GET3_ATPase-like"/>
</dbReference>
<protein>
    <submittedName>
        <fullName evidence="4">Arsenic ABC transporter ATPase</fullName>
    </submittedName>
</protein>
<evidence type="ECO:0000259" key="2">
    <source>
        <dbReference type="Pfam" id="PF02374"/>
    </source>
</evidence>
<dbReference type="EMBL" id="AVPK01000002">
    <property type="protein sequence ID" value="KGN38482.1"/>
    <property type="molecule type" value="Genomic_DNA"/>
</dbReference>
<dbReference type="InterPro" id="IPR016300">
    <property type="entry name" value="ATPase_ArsA/GET3"/>
</dbReference>
<dbReference type="Pfam" id="PF02374">
    <property type="entry name" value="ArsA_ATPase"/>
    <property type="match status" value="1"/>
</dbReference>
<dbReference type="Gene3D" id="2.60.40.790">
    <property type="match status" value="1"/>
</dbReference>
<dbReference type="OrthoDB" id="9780677at2"/>
<organism evidence="4 5">
    <name type="scientific">Knoellia subterranea KCTC 19937</name>
    <dbReference type="NCBI Taxonomy" id="1385521"/>
    <lineage>
        <taxon>Bacteria</taxon>
        <taxon>Bacillati</taxon>
        <taxon>Actinomycetota</taxon>
        <taxon>Actinomycetes</taxon>
        <taxon>Micrococcales</taxon>
        <taxon>Intrasporangiaceae</taxon>
        <taxon>Knoellia</taxon>
    </lineage>
</organism>
<name>A0A0A0JR25_9MICO</name>
<dbReference type="AlphaFoldDB" id="A0A0A0JR25"/>
<evidence type="ECO:0000256" key="1">
    <source>
        <dbReference type="ARBA" id="ARBA00011040"/>
    </source>
</evidence>
<proteinExistence type="inferred from homology"/>
<feature type="domain" description="ArsA/GET3 Anion-transporting ATPase-like" evidence="2">
    <location>
        <begin position="8"/>
        <end position="308"/>
    </location>
</feature>
<dbReference type="SUPFAM" id="SSF52540">
    <property type="entry name" value="P-loop containing nucleoside triphosphate hydrolases"/>
    <property type="match status" value="1"/>
</dbReference>
<feature type="domain" description="ArsA HSP20-like" evidence="3">
    <location>
        <begin position="336"/>
        <end position="397"/>
    </location>
</feature>
<dbReference type="NCBIfam" id="TIGR00345">
    <property type="entry name" value="GET3_arsA_TRC40"/>
    <property type="match status" value="1"/>
</dbReference>
<keyword evidence="5" id="KW-1185">Reference proteome</keyword>
<dbReference type="Pfam" id="PF17886">
    <property type="entry name" value="ArsA_HSP20"/>
    <property type="match status" value="1"/>
</dbReference>
<dbReference type="GO" id="GO:0005524">
    <property type="term" value="F:ATP binding"/>
    <property type="evidence" value="ECO:0007669"/>
    <property type="project" value="InterPro"/>
</dbReference>
<dbReference type="GO" id="GO:0016887">
    <property type="term" value="F:ATP hydrolysis activity"/>
    <property type="evidence" value="ECO:0007669"/>
    <property type="project" value="InterPro"/>
</dbReference>
<dbReference type="InterPro" id="IPR040612">
    <property type="entry name" value="ArsA_HSP20-like"/>
</dbReference>
<dbReference type="STRING" id="1385521.N803_06990"/>
<dbReference type="PANTHER" id="PTHR10803:SF3">
    <property type="entry name" value="ATPASE GET3"/>
    <property type="match status" value="1"/>
</dbReference>
<accession>A0A0A0JR25</accession>
<evidence type="ECO:0000259" key="3">
    <source>
        <dbReference type="Pfam" id="PF17886"/>
    </source>
</evidence>
<dbReference type="Gene3D" id="3.40.50.300">
    <property type="entry name" value="P-loop containing nucleotide triphosphate hydrolases"/>
    <property type="match status" value="1"/>
</dbReference>
<evidence type="ECO:0000313" key="4">
    <source>
        <dbReference type="EMBL" id="KGN38482.1"/>
    </source>
</evidence>
<evidence type="ECO:0000313" key="5">
    <source>
        <dbReference type="Proteomes" id="UP000030011"/>
    </source>
</evidence>
<dbReference type="eggNOG" id="COG0003">
    <property type="taxonomic scope" value="Bacteria"/>
</dbReference>
<dbReference type="Proteomes" id="UP000030011">
    <property type="component" value="Unassembled WGS sequence"/>
</dbReference>
<comment type="similarity">
    <text evidence="1">Belongs to the arsA ATPase family.</text>
</comment>
<comment type="caution">
    <text evidence="4">The sequence shown here is derived from an EMBL/GenBank/DDBJ whole genome shotgun (WGS) entry which is preliminary data.</text>
</comment>
<dbReference type="PANTHER" id="PTHR10803">
    <property type="entry name" value="ARSENICAL PUMP-DRIVING ATPASE ARSENITE-TRANSLOCATING ATPASE"/>
    <property type="match status" value="1"/>
</dbReference>
<dbReference type="RefSeq" id="WP_035902853.1">
    <property type="nucleotide sequence ID" value="NZ_AVPK01000002.1"/>
</dbReference>
<reference evidence="4 5" key="1">
    <citation type="submission" date="2013-08" db="EMBL/GenBank/DDBJ databases">
        <title>The genome sequence of Knoellia subterranea.</title>
        <authorList>
            <person name="Zhu W."/>
            <person name="Wang G."/>
        </authorList>
    </citation>
    <scope>NUCLEOTIDE SEQUENCE [LARGE SCALE GENOMIC DNA]</scope>
    <source>
        <strain evidence="4 5">KCTC 19937</strain>
    </source>
</reference>
<dbReference type="CDD" id="cd02035">
    <property type="entry name" value="ArsA"/>
    <property type="match status" value="1"/>
</dbReference>